<keyword evidence="1" id="KW-1133">Transmembrane helix</keyword>
<keyword evidence="3" id="KW-1185">Reference proteome</keyword>
<keyword evidence="1" id="KW-0472">Membrane</keyword>
<dbReference type="RefSeq" id="WP_215822215.1">
    <property type="nucleotide sequence ID" value="NZ_JAGSOY010000122.1"/>
</dbReference>
<gene>
    <name evidence="2" type="ORF">KCG35_23065</name>
</gene>
<comment type="caution">
    <text evidence="2">The sequence shown here is derived from an EMBL/GenBank/DDBJ whole genome shotgun (WGS) entry which is preliminary data.</text>
</comment>
<evidence type="ECO:0000313" key="3">
    <source>
        <dbReference type="Proteomes" id="UP000690515"/>
    </source>
</evidence>
<dbReference type="Proteomes" id="UP000690515">
    <property type="component" value="Unassembled WGS sequence"/>
</dbReference>
<evidence type="ECO:0000313" key="2">
    <source>
        <dbReference type="EMBL" id="MBU2713939.1"/>
    </source>
</evidence>
<protein>
    <recommendedName>
        <fullName evidence="4">Succinate dehydrogenase, hydrophobic membrane anchor protein</fullName>
    </recommendedName>
</protein>
<accession>A0ABS5ZIY2</accession>
<feature type="transmembrane region" description="Helical" evidence="1">
    <location>
        <begin position="35"/>
        <end position="60"/>
    </location>
</feature>
<evidence type="ECO:0000256" key="1">
    <source>
        <dbReference type="SAM" id="Phobius"/>
    </source>
</evidence>
<feature type="transmembrane region" description="Helical" evidence="1">
    <location>
        <begin position="72"/>
        <end position="93"/>
    </location>
</feature>
<reference evidence="2 3" key="1">
    <citation type="submission" date="2021-04" db="EMBL/GenBank/DDBJ databases">
        <authorList>
            <person name="Pira H."/>
            <person name="Risdian C."/>
            <person name="Wink J."/>
        </authorList>
    </citation>
    <scope>NUCLEOTIDE SEQUENCE [LARGE SCALE GENOMIC DNA]</scope>
    <source>
        <strain evidence="2 3">WH53</strain>
    </source>
</reference>
<organism evidence="2 3">
    <name type="scientific">Zooshikella harenae</name>
    <dbReference type="NCBI Taxonomy" id="2827238"/>
    <lineage>
        <taxon>Bacteria</taxon>
        <taxon>Pseudomonadati</taxon>
        <taxon>Pseudomonadota</taxon>
        <taxon>Gammaproteobacteria</taxon>
        <taxon>Oceanospirillales</taxon>
        <taxon>Zooshikellaceae</taxon>
        <taxon>Zooshikella</taxon>
    </lineage>
</organism>
<name>A0ABS5ZIY2_9GAMM</name>
<sequence length="96" mass="10555">MRKIRNTLAVASILPGMLIIYNYQEGVISFDETLFWLSIFLAVLTAVNLIFSVFTGEAFASGAVVSKSENKGLYAATISVNILFLLISLIGVWKYS</sequence>
<evidence type="ECO:0008006" key="4">
    <source>
        <dbReference type="Google" id="ProtNLM"/>
    </source>
</evidence>
<dbReference type="EMBL" id="JAGSOY010000122">
    <property type="protein sequence ID" value="MBU2713939.1"/>
    <property type="molecule type" value="Genomic_DNA"/>
</dbReference>
<proteinExistence type="predicted"/>
<keyword evidence="1" id="KW-0812">Transmembrane</keyword>